<reference evidence="2 3" key="1">
    <citation type="submission" date="2017-11" db="EMBL/GenBank/DDBJ databases">
        <title>De-novo sequencing of pomegranate (Punica granatum L.) genome.</title>
        <authorList>
            <person name="Akparov Z."/>
            <person name="Amiraslanov A."/>
            <person name="Hajiyeva S."/>
            <person name="Abbasov M."/>
            <person name="Kaur K."/>
            <person name="Hamwieh A."/>
            <person name="Solovyev V."/>
            <person name="Salamov A."/>
            <person name="Braich B."/>
            <person name="Kosarev P."/>
            <person name="Mahmoud A."/>
            <person name="Hajiyev E."/>
            <person name="Babayeva S."/>
            <person name="Izzatullayeva V."/>
            <person name="Mammadov A."/>
            <person name="Mammadov A."/>
            <person name="Sharifova S."/>
            <person name="Ojaghi J."/>
            <person name="Eynullazada K."/>
            <person name="Bayramov B."/>
            <person name="Abdulazimova A."/>
            <person name="Shahmuradov I."/>
        </authorList>
    </citation>
    <scope>NUCLEOTIDE SEQUENCE [LARGE SCALE GENOMIC DNA]</scope>
    <source>
        <strain evidence="3">cv. AG2017</strain>
        <tissue evidence="2">Leaf</tissue>
    </source>
</reference>
<keyword evidence="3" id="KW-1185">Reference proteome</keyword>
<comment type="caution">
    <text evidence="2">The sequence shown here is derived from an EMBL/GenBank/DDBJ whole genome shotgun (WGS) entry which is preliminary data.</text>
</comment>
<feature type="compositionally biased region" description="Basic and acidic residues" evidence="1">
    <location>
        <begin position="10"/>
        <end position="20"/>
    </location>
</feature>
<gene>
    <name evidence="2" type="ORF">CRG98_006850</name>
</gene>
<evidence type="ECO:0000256" key="1">
    <source>
        <dbReference type="SAM" id="MobiDB-lite"/>
    </source>
</evidence>
<proteinExistence type="predicted"/>
<name>A0A2I0KWC0_PUNGR</name>
<protein>
    <submittedName>
        <fullName evidence="2">Uncharacterized protein</fullName>
    </submittedName>
</protein>
<evidence type="ECO:0000313" key="3">
    <source>
        <dbReference type="Proteomes" id="UP000233551"/>
    </source>
</evidence>
<sequence>MGAARGGIKGAEEAGSRRNQEPAIPTLGSDMFEKIAVLIEKNKVAKSSSPPFRVGLTAASDTVEGFTIASHSNDGGQGRTSSSF</sequence>
<accession>A0A2I0KWC0</accession>
<dbReference type="Proteomes" id="UP000233551">
    <property type="component" value="Unassembled WGS sequence"/>
</dbReference>
<dbReference type="EMBL" id="PGOL01000311">
    <property type="protein sequence ID" value="PKI72765.1"/>
    <property type="molecule type" value="Genomic_DNA"/>
</dbReference>
<organism evidence="2 3">
    <name type="scientific">Punica granatum</name>
    <name type="common">Pomegranate</name>
    <dbReference type="NCBI Taxonomy" id="22663"/>
    <lineage>
        <taxon>Eukaryota</taxon>
        <taxon>Viridiplantae</taxon>
        <taxon>Streptophyta</taxon>
        <taxon>Embryophyta</taxon>
        <taxon>Tracheophyta</taxon>
        <taxon>Spermatophyta</taxon>
        <taxon>Magnoliopsida</taxon>
        <taxon>eudicotyledons</taxon>
        <taxon>Gunneridae</taxon>
        <taxon>Pentapetalae</taxon>
        <taxon>rosids</taxon>
        <taxon>malvids</taxon>
        <taxon>Myrtales</taxon>
        <taxon>Lythraceae</taxon>
        <taxon>Punica</taxon>
    </lineage>
</organism>
<dbReference type="AlphaFoldDB" id="A0A2I0KWC0"/>
<feature type="region of interest" description="Disordered" evidence="1">
    <location>
        <begin position="1"/>
        <end position="26"/>
    </location>
</feature>
<evidence type="ECO:0000313" key="2">
    <source>
        <dbReference type="EMBL" id="PKI72765.1"/>
    </source>
</evidence>